<accession>A0A1I4C6T3</accession>
<evidence type="ECO:0000313" key="2">
    <source>
        <dbReference type="EMBL" id="SFK75811.1"/>
    </source>
</evidence>
<dbReference type="GO" id="GO:0004497">
    <property type="term" value="F:monooxygenase activity"/>
    <property type="evidence" value="ECO:0007669"/>
    <property type="project" value="UniProtKB-KW"/>
</dbReference>
<sequence length="126" mass="13576">MKIVQLDPATTFQQQLAGSGTGPVVLINRFTVPPEFEAEFLSLWQEDAAYMLSHGCLSAQMHKGTEGSTSFVNIALWENAQALARAFASEEFQGLLARYPDTCTISPHLFTRIAVPGVCVGDSVGA</sequence>
<dbReference type="InterPro" id="IPR007138">
    <property type="entry name" value="ABM_dom"/>
</dbReference>
<keyword evidence="2" id="KW-0560">Oxidoreductase</keyword>
<name>A0A1I4C6T3_9PSEU</name>
<keyword evidence="2" id="KW-0503">Monooxygenase</keyword>
<dbReference type="InterPro" id="IPR011008">
    <property type="entry name" value="Dimeric_a/b-barrel"/>
</dbReference>
<dbReference type="EMBL" id="FORP01000032">
    <property type="protein sequence ID" value="SFK75811.1"/>
    <property type="molecule type" value="Genomic_DNA"/>
</dbReference>
<dbReference type="AlphaFoldDB" id="A0A1I4C6T3"/>
<dbReference type="RefSeq" id="WP_091515729.1">
    <property type="nucleotide sequence ID" value="NZ_FORP01000032.1"/>
</dbReference>
<dbReference type="SUPFAM" id="SSF54909">
    <property type="entry name" value="Dimeric alpha+beta barrel"/>
    <property type="match status" value="1"/>
</dbReference>
<organism evidence="2 3">
    <name type="scientific">Amycolatopsis sacchari</name>
    <dbReference type="NCBI Taxonomy" id="115433"/>
    <lineage>
        <taxon>Bacteria</taxon>
        <taxon>Bacillati</taxon>
        <taxon>Actinomycetota</taxon>
        <taxon>Actinomycetes</taxon>
        <taxon>Pseudonocardiales</taxon>
        <taxon>Pseudonocardiaceae</taxon>
        <taxon>Amycolatopsis</taxon>
    </lineage>
</organism>
<dbReference type="OrthoDB" id="1494517at2"/>
<protein>
    <submittedName>
        <fullName evidence="2">Quinol monooxygenase YgiN</fullName>
    </submittedName>
</protein>
<proteinExistence type="predicted"/>
<evidence type="ECO:0000259" key="1">
    <source>
        <dbReference type="Pfam" id="PF03992"/>
    </source>
</evidence>
<feature type="domain" description="ABM" evidence="1">
    <location>
        <begin position="23"/>
        <end position="93"/>
    </location>
</feature>
<reference evidence="2 3" key="1">
    <citation type="submission" date="2016-10" db="EMBL/GenBank/DDBJ databases">
        <authorList>
            <person name="de Groot N.N."/>
        </authorList>
    </citation>
    <scope>NUCLEOTIDE SEQUENCE [LARGE SCALE GENOMIC DNA]</scope>
    <source>
        <strain evidence="2 3">DSM 44468</strain>
    </source>
</reference>
<keyword evidence="3" id="KW-1185">Reference proteome</keyword>
<dbReference type="STRING" id="115433.SAMN05421835_13234"/>
<evidence type="ECO:0000313" key="3">
    <source>
        <dbReference type="Proteomes" id="UP000199025"/>
    </source>
</evidence>
<dbReference type="Gene3D" id="3.30.70.100">
    <property type="match status" value="1"/>
</dbReference>
<dbReference type="Pfam" id="PF03992">
    <property type="entry name" value="ABM"/>
    <property type="match status" value="1"/>
</dbReference>
<dbReference type="Proteomes" id="UP000199025">
    <property type="component" value="Unassembled WGS sequence"/>
</dbReference>
<gene>
    <name evidence="2" type="ORF">SAMN05421835_13234</name>
</gene>